<evidence type="ECO:0000313" key="2">
    <source>
        <dbReference type="Proteomes" id="UP000241284"/>
    </source>
</evidence>
<dbReference type="SUPFAM" id="SSF55961">
    <property type="entry name" value="Bet v1-like"/>
    <property type="match status" value="1"/>
</dbReference>
<dbReference type="Proteomes" id="UP000241284">
    <property type="component" value="Unassembled WGS sequence"/>
</dbReference>
<dbReference type="InterPro" id="IPR023393">
    <property type="entry name" value="START-like_dom_sf"/>
</dbReference>
<evidence type="ECO:0000313" key="1">
    <source>
        <dbReference type="EMBL" id="PSN96411.1"/>
    </source>
</evidence>
<dbReference type="EMBL" id="NEXH01000002">
    <property type="protein sequence ID" value="PSN96411.1"/>
    <property type="molecule type" value="Genomic_DNA"/>
</dbReference>
<organism evidence="1 2">
    <name type="scientific">Candidatus Marsarchaeota G2 archaeon ECH_B_2</name>
    <dbReference type="NCBI Taxonomy" id="1978160"/>
    <lineage>
        <taxon>Archaea</taxon>
        <taxon>Candidatus Marsarchaeota</taxon>
        <taxon>Candidatus Marsarchaeota group 2</taxon>
    </lineage>
</organism>
<proteinExistence type="predicted"/>
<reference evidence="1 2" key="1">
    <citation type="submission" date="2017-04" db="EMBL/GenBank/DDBJ databases">
        <title>Novel microbial lineages endemic to geothermal iron-oxide mats fill important gaps in the evolutionary history of Archaea.</title>
        <authorList>
            <person name="Jay Z.J."/>
            <person name="Beam J.P."/>
            <person name="Dlakic M."/>
            <person name="Rusch D.B."/>
            <person name="Kozubal M.A."/>
            <person name="Inskeep W.P."/>
        </authorList>
    </citation>
    <scope>NUCLEOTIDE SEQUENCE [LARGE SCALE GENOMIC DNA]</scope>
    <source>
        <strain evidence="1">ECH_B_2</strain>
    </source>
</reference>
<accession>A0A2R6BCP3</accession>
<comment type="caution">
    <text evidence="1">The sequence shown here is derived from an EMBL/GenBank/DDBJ whole genome shotgun (WGS) entry which is preliminary data.</text>
</comment>
<dbReference type="Gene3D" id="3.30.530.20">
    <property type="match status" value="1"/>
</dbReference>
<gene>
    <name evidence="1" type="ORF">B9Q06_01910</name>
</gene>
<name>A0A2R6BCP3_9ARCH</name>
<sequence>MFVRSSAILGLEPMEAFEFYLWVFEKNRGQPNWSNFQVVSKLGNRMHFKAEYSLLGRPVSLEGVAVLNPERVIEFSINSISEPMFKADPALVRYVFRPVRQGTLVTKTWHFMFQSKLHPLYEWLVALQIKRNLSQSFKADIRNLELWGVEVTEKRALPISA</sequence>
<protein>
    <recommendedName>
        <fullName evidence="3">SRPBCC family protein</fullName>
    </recommendedName>
</protein>
<dbReference type="AlphaFoldDB" id="A0A2R6BCP3"/>
<evidence type="ECO:0008006" key="3">
    <source>
        <dbReference type="Google" id="ProtNLM"/>
    </source>
</evidence>